<dbReference type="EMBL" id="CP021059">
    <property type="protein sequence ID" value="ARQ06314.1"/>
    <property type="molecule type" value="Genomic_DNA"/>
</dbReference>
<dbReference type="InterPro" id="IPR025576">
    <property type="entry name" value="YwiC"/>
</dbReference>
<feature type="transmembrane region" description="Helical" evidence="1">
    <location>
        <begin position="34"/>
        <end position="53"/>
    </location>
</feature>
<dbReference type="STRING" id="1855823.MCCS_06640"/>
<keyword evidence="1" id="KW-1133">Transmembrane helix</keyword>
<gene>
    <name evidence="2" type="ORF">MCCS_06640</name>
</gene>
<dbReference type="RefSeq" id="WP_086041990.1">
    <property type="nucleotide sequence ID" value="NZ_CBCRZA010000001.1"/>
</dbReference>
<feature type="transmembrane region" description="Helical" evidence="1">
    <location>
        <begin position="65"/>
        <end position="82"/>
    </location>
</feature>
<evidence type="ECO:0008006" key="4">
    <source>
        <dbReference type="Google" id="ProtNLM"/>
    </source>
</evidence>
<dbReference type="Proteomes" id="UP000194154">
    <property type="component" value="Chromosome"/>
</dbReference>
<organism evidence="2 3">
    <name type="scientific">Macrococcoides canis</name>
    <dbReference type="NCBI Taxonomy" id="1855823"/>
    <lineage>
        <taxon>Bacteria</taxon>
        <taxon>Bacillati</taxon>
        <taxon>Bacillota</taxon>
        <taxon>Bacilli</taxon>
        <taxon>Bacillales</taxon>
        <taxon>Staphylococcaceae</taxon>
        <taxon>Macrococcoides</taxon>
    </lineage>
</organism>
<protein>
    <recommendedName>
        <fullName evidence="4">YwiC-like family protein</fullName>
    </recommendedName>
</protein>
<keyword evidence="1" id="KW-0812">Transmembrane</keyword>
<evidence type="ECO:0000313" key="3">
    <source>
        <dbReference type="Proteomes" id="UP000194154"/>
    </source>
</evidence>
<proteinExistence type="predicted"/>
<keyword evidence="3" id="KW-1185">Reference proteome</keyword>
<feature type="transmembrane region" description="Helical" evidence="1">
    <location>
        <begin position="223"/>
        <end position="240"/>
    </location>
</feature>
<evidence type="ECO:0000256" key="1">
    <source>
        <dbReference type="SAM" id="Phobius"/>
    </source>
</evidence>
<feature type="transmembrane region" description="Helical" evidence="1">
    <location>
        <begin position="140"/>
        <end position="160"/>
    </location>
</feature>
<reference evidence="2 3" key="1">
    <citation type="journal article" date="2017" name="Int. J. Syst. Evol. Microbiol.">
        <title>Macrococcus canis sp. nov., a skin bacterium associated with infections in dogs.</title>
        <authorList>
            <person name="Gobeli Brawand S."/>
            <person name="Cotting K."/>
            <person name="Gomez-Sanz E."/>
            <person name="Collaud A."/>
            <person name="Thomann A."/>
            <person name="Brodard I."/>
            <person name="Rodriguez-Campos S."/>
            <person name="Strauss C."/>
            <person name="Perreten V."/>
        </authorList>
    </citation>
    <scope>NUCLEOTIDE SEQUENCE [LARGE SCALE GENOMIC DNA]</scope>
    <source>
        <strain evidence="2 3">KM45013</strain>
    </source>
</reference>
<dbReference type="GeneID" id="35294801"/>
<sequence>MKFKKPNQHGAWAMIIMPVLFGMFATKFNVFQLFFFIGWFMTFFFADHLLFYVKQRKKQVGYLKCAMLFLLLSAVCFIPVIVYEYQVLMFFLAMIPFGIINYFFAKARNERHIVNDFSAVMIFSIAGVLTYYIASHQFEWPMVYVFGLSVAYFVGTVFYVKTMIREKKNIRYRDMSYGYHILLVIGSFLVHPILCIAFIPSLVRAIVLYGKKLKPIHIGMLEIGNSVWITLFVAVFFNIISK</sequence>
<keyword evidence="1" id="KW-0472">Membrane</keyword>
<dbReference type="OrthoDB" id="2380563at2"/>
<feature type="transmembrane region" description="Helical" evidence="1">
    <location>
        <begin position="88"/>
        <end position="105"/>
    </location>
</feature>
<feature type="transmembrane region" description="Helical" evidence="1">
    <location>
        <begin position="117"/>
        <end position="134"/>
    </location>
</feature>
<dbReference type="AlphaFoldDB" id="A0A1W7A9Z4"/>
<feature type="transmembrane region" description="Helical" evidence="1">
    <location>
        <begin position="12"/>
        <end position="28"/>
    </location>
</feature>
<dbReference type="KEGG" id="mcak:MCCS_06640"/>
<feature type="transmembrane region" description="Helical" evidence="1">
    <location>
        <begin position="181"/>
        <end position="203"/>
    </location>
</feature>
<name>A0A1W7A9Z4_9STAP</name>
<accession>A0A1W7A9Z4</accession>
<dbReference type="Pfam" id="PF14256">
    <property type="entry name" value="YwiC"/>
    <property type="match status" value="1"/>
</dbReference>
<evidence type="ECO:0000313" key="2">
    <source>
        <dbReference type="EMBL" id="ARQ06314.1"/>
    </source>
</evidence>